<dbReference type="EMBL" id="QJSW01000005">
    <property type="protein sequence ID" value="PYE49745.1"/>
    <property type="molecule type" value="Genomic_DNA"/>
</dbReference>
<evidence type="ECO:0008006" key="5">
    <source>
        <dbReference type="Google" id="ProtNLM"/>
    </source>
</evidence>
<dbReference type="RefSeq" id="WP_110896434.1">
    <property type="nucleotide sequence ID" value="NZ_CP054614.1"/>
</dbReference>
<reference evidence="1 3" key="1">
    <citation type="submission" date="2018-06" db="EMBL/GenBank/DDBJ databases">
        <title>Genomic Encyclopedia of Type Strains, Phase III (KMG-III): the genomes of soil and plant-associated and newly described type strains.</title>
        <authorList>
            <person name="Whitman W."/>
        </authorList>
    </citation>
    <scope>NUCLEOTIDE SEQUENCE [LARGE SCALE GENOMIC DNA]</scope>
    <source>
        <strain evidence="1 3">CECT 7022</strain>
    </source>
</reference>
<dbReference type="EMBL" id="CP054614">
    <property type="protein sequence ID" value="QKS56561.1"/>
    <property type="molecule type" value="Genomic_DNA"/>
</dbReference>
<evidence type="ECO:0000313" key="1">
    <source>
        <dbReference type="EMBL" id="PYE49745.1"/>
    </source>
</evidence>
<reference evidence="2 4" key="2">
    <citation type="submission" date="2020-06" db="EMBL/GenBank/DDBJ databases">
        <title>Complete genome of Paenibacillus barcinonensis KACC11450.</title>
        <authorList>
            <person name="Kim M."/>
            <person name="Park Y.-J."/>
            <person name="Shin J.-H."/>
        </authorList>
    </citation>
    <scope>NUCLEOTIDE SEQUENCE [LARGE SCALE GENOMIC DNA]</scope>
    <source>
        <strain evidence="2 4">KACC11450</strain>
    </source>
</reference>
<dbReference type="OrthoDB" id="2653709at2"/>
<name>A0A2V4VA00_PAEBA</name>
<keyword evidence="4" id="KW-1185">Reference proteome</keyword>
<gene>
    <name evidence="1" type="ORF">DFQ00_105249</name>
    <name evidence="2" type="ORF">HUB98_09560</name>
</gene>
<dbReference type="Proteomes" id="UP000509327">
    <property type="component" value="Chromosome"/>
</dbReference>
<evidence type="ECO:0000313" key="4">
    <source>
        <dbReference type="Proteomes" id="UP000509327"/>
    </source>
</evidence>
<dbReference type="AlphaFoldDB" id="A0A2V4VA00"/>
<protein>
    <recommendedName>
        <fullName evidence="5">Acetyltransferase (GNAT) family protein</fullName>
    </recommendedName>
</protein>
<accession>A0A2V4VA00</accession>
<proteinExistence type="predicted"/>
<dbReference type="Proteomes" id="UP000247790">
    <property type="component" value="Unassembled WGS sequence"/>
</dbReference>
<sequence>MKYYFSDCITFMYQHRYMDFLLAHYSELNLPYSFSTTLSYISSPLFMTGSAILCFDEEDEPAGAFGFIHGTGERNYEDQHVVQLQVAFIVKKYRGSRVFMEGLRFLVQHLDEHVDEVVPVQEIRFWAPHEVRMHRLFSKFAEQVSSKTLEAGTLNAYVVRLAELRAYLASFDREVCV</sequence>
<organism evidence="1 3">
    <name type="scientific">Paenibacillus barcinonensis</name>
    <dbReference type="NCBI Taxonomy" id="198119"/>
    <lineage>
        <taxon>Bacteria</taxon>
        <taxon>Bacillati</taxon>
        <taxon>Bacillota</taxon>
        <taxon>Bacilli</taxon>
        <taxon>Bacillales</taxon>
        <taxon>Paenibacillaceae</taxon>
        <taxon>Paenibacillus</taxon>
    </lineage>
</organism>
<evidence type="ECO:0000313" key="2">
    <source>
        <dbReference type="EMBL" id="QKS56561.1"/>
    </source>
</evidence>
<evidence type="ECO:0000313" key="3">
    <source>
        <dbReference type="Proteomes" id="UP000247790"/>
    </source>
</evidence>